<evidence type="ECO:0000256" key="10">
    <source>
        <dbReference type="ARBA" id="ARBA00022829"/>
    </source>
</evidence>
<evidence type="ECO:0000256" key="19">
    <source>
        <dbReference type="SAM" id="Coils"/>
    </source>
</evidence>
<sequence length="123" mass="14063">VSEEDDALLQELETIRRINKSLETISACLSGITNNVRSFHQTISQTKELVGTWGDIFSETHRVQSLLMDPNWQGATYDLETLEQIRLDEEQRRIEAEEEAHRVAEAAREEARRLAEAQAQAAR</sequence>
<dbReference type="PANTHER" id="PTHR28216">
    <property type="entry name" value="DASH COMPLEX SUBUNIT DUO1"/>
    <property type="match status" value="1"/>
</dbReference>
<evidence type="ECO:0000256" key="6">
    <source>
        <dbReference type="ARBA" id="ARBA00022490"/>
    </source>
</evidence>
<keyword evidence="12 19" id="KW-0175">Coiled coil</keyword>
<accession>A0A4P9ZNT5</accession>
<dbReference type="GO" id="GO:0005874">
    <property type="term" value="C:microtubule"/>
    <property type="evidence" value="ECO:0007669"/>
    <property type="project" value="UniProtKB-KW"/>
</dbReference>
<dbReference type="PANTHER" id="PTHR28216:SF1">
    <property type="entry name" value="DASH COMPLEX SUBUNIT DUO1"/>
    <property type="match status" value="1"/>
</dbReference>
<keyword evidence="6" id="KW-0963">Cytoplasm</keyword>
<evidence type="ECO:0000256" key="17">
    <source>
        <dbReference type="ARBA" id="ARBA00044152"/>
    </source>
</evidence>
<keyword evidence="9" id="KW-0498">Mitosis</keyword>
<protein>
    <recommendedName>
        <fullName evidence="17">DASH complex subunit DUO1</fullName>
    </recommendedName>
    <alternativeName>
        <fullName evidence="18">Outer kinetochore protein DUO1</fullName>
    </alternativeName>
</protein>
<gene>
    <name evidence="20" type="ORF">BJ085DRAFT_9826</name>
</gene>
<evidence type="ECO:0000256" key="7">
    <source>
        <dbReference type="ARBA" id="ARBA00022618"/>
    </source>
</evidence>
<keyword evidence="5" id="KW-0158">Chromosome</keyword>
<comment type="similarity">
    <text evidence="4">Belongs to the DASH complex DUO1 family.</text>
</comment>
<proteinExistence type="inferred from homology"/>
<dbReference type="Pfam" id="PF08651">
    <property type="entry name" value="DASH_Duo1"/>
    <property type="match status" value="1"/>
</dbReference>
<comment type="subcellular location">
    <subcellularLocation>
        <location evidence="3">Chromosome</location>
        <location evidence="3">Centromere</location>
        <location evidence="3">Kinetochore</location>
    </subcellularLocation>
    <subcellularLocation>
        <location evidence="2">Cytoplasm</location>
        <location evidence="2">Cytoskeleton</location>
        <location evidence="2">Spindle</location>
    </subcellularLocation>
    <subcellularLocation>
        <location evidence="1">Nucleus</location>
    </subcellularLocation>
</comment>
<keyword evidence="15" id="KW-0131">Cell cycle</keyword>
<feature type="non-terminal residue" evidence="20">
    <location>
        <position position="123"/>
    </location>
</feature>
<evidence type="ECO:0000256" key="15">
    <source>
        <dbReference type="ARBA" id="ARBA00023306"/>
    </source>
</evidence>
<dbReference type="GO" id="GO:0007059">
    <property type="term" value="P:chromosome segregation"/>
    <property type="evidence" value="ECO:0007669"/>
    <property type="project" value="UniProtKB-KW"/>
</dbReference>
<keyword evidence="8" id="KW-0493">Microtubule</keyword>
<keyword evidence="13" id="KW-0206">Cytoskeleton</keyword>
<evidence type="ECO:0000256" key="14">
    <source>
        <dbReference type="ARBA" id="ARBA00023242"/>
    </source>
</evidence>
<organism evidence="20 21">
    <name type="scientific">Dimargaris cristalligena</name>
    <dbReference type="NCBI Taxonomy" id="215637"/>
    <lineage>
        <taxon>Eukaryota</taxon>
        <taxon>Fungi</taxon>
        <taxon>Fungi incertae sedis</taxon>
        <taxon>Zoopagomycota</taxon>
        <taxon>Kickxellomycotina</taxon>
        <taxon>Dimargaritomycetes</taxon>
        <taxon>Dimargaritales</taxon>
        <taxon>Dimargaritaceae</taxon>
        <taxon>Dimargaris</taxon>
    </lineage>
</organism>
<evidence type="ECO:0000256" key="8">
    <source>
        <dbReference type="ARBA" id="ARBA00022701"/>
    </source>
</evidence>
<dbReference type="GO" id="GO:0072686">
    <property type="term" value="C:mitotic spindle"/>
    <property type="evidence" value="ECO:0007669"/>
    <property type="project" value="InterPro"/>
</dbReference>
<dbReference type="Proteomes" id="UP000268162">
    <property type="component" value="Unassembled WGS sequence"/>
</dbReference>
<evidence type="ECO:0000256" key="9">
    <source>
        <dbReference type="ARBA" id="ARBA00022776"/>
    </source>
</evidence>
<keyword evidence="10" id="KW-0159">Chromosome partition</keyword>
<keyword evidence="21" id="KW-1185">Reference proteome</keyword>
<keyword evidence="16" id="KW-0137">Centromere</keyword>
<feature type="non-terminal residue" evidence="20">
    <location>
        <position position="1"/>
    </location>
</feature>
<evidence type="ECO:0000256" key="11">
    <source>
        <dbReference type="ARBA" id="ARBA00022838"/>
    </source>
</evidence>
<evidence type="ECO:0000256" key="2">
    <source>
        <dbReference type="ARBA" id="ARBA00004186"/>
    </source>
</evidence>
<dbReference type="AlphaFoldDB" id="A0A4P9ZNT5"/>
<dbReference type="STRING" id="215637.A0A4P9ZNT5"/>
<evidence type="ECO:0000256" key="18">
    <source>
        <dbReference type="ARBA" id="ARBA00044358"/>
    </source>
</evidence>
<name>A0A4P9ZNT5_9FUNG</name>
<keyword evidence="11" id="KW-0995">Kinetochore</keyword>
<evidence type="ECO:0000256" key="3">
    <source>
        <dbReference type="ARBA" id="ARBA00004629"/>
    </source>
</evidence>
<evidence type="ECO:0000313" key="20">
    <source>
        <dbReference type="EMBL" id="RKP35096.1"/>
    </source>
</evidence>
<evidence type="ECO:0000256" key="4">
    <source>
        <dbReference type="ARBA" id="ARBA00005366"/>
    </source>
</evidence>
<evidence type="ECO:0000256" key="12">
    <source>
        <dbReference type="ARBA" id="ARBA00023054"/>
    </source>
</evidence>
<dbReference type="GO" id="GO:0000278">
    <property type="term" value="P:mitotic cell cycle"/>
    <property type="evidence" value="ECO:0007669"/>
    <property type="project" value="InterPro"/>
</dbReference>
<dbReference type="GO" id="GO:0051301">
    <property type="term" value="P:cell division"/>
    <property type="evidence" value="ECO:0007669"/>
    <property type="project" value="UniProtKB-KW"/>
</dbReference>
<evidence type="ECO:0000256" key="5">
    <source>
        <dbReference type="ARBA" id="ARBA00022454"/>
    </source>
</evidence>
<evidence type="ECO:0000256" key="1">
    <source>
        <dbReference type="ARBA" id="ARBA00004123"/>
    </source>
</evidence>
<dbReference type="EMBL" id="ML002962">
    <property type="protein sequence ID" value="RKP35096.1"/>
    <property type="molecule type" value="Genomic_DNA"/>
</dbReference>
<evidence type="ECO:0000256" key="13">
    <source>
        <dbReference type="ARBA" id="ARBA00023212"/>
    </source>
</evidence>
<feature type="coiled-coil region" evidence="19">
    <location>
        <begin position="79"/>
        <end position="120"/>
    </location>
</feature>
<reference evidence="21" key="1">
    <citation type="journal article" date="2018" name="Nat. Microbiol.">
        <title>Leveraging single-cell genomics to expand the fungal tree of life.</title>
        <authorList>
            <person name="Ahrendt S.R."/>
            <person name="Quandt C.A."/>
            <person name="Ciobanu D."/>
            <person name="Clum A."/>
            <person name="Salamov A."/>
            <person name="Andreopoulos B."/>
            <person name="Cheng J.F."/>
            <person name="Woyke T."/>
            <person name="Pelin A."/>
            <person name="Henrissat B."/>
            <person name="Reynolds N.K."/>
            <person name="Benny G.L."/>
            <person name="Smith M.E."/>
            <person name="James T.Y."/>
            <person name="Grigoriev I.V."/>
        </authorList>
    </citation>
    <scope>NUCLEOTIDE SEQUENCE [LARGE SCALE GENOMIC DNA]</scope>
    <source>
        <strain evidence="21">RSA 468</strain>
    </source>
</reference>
<keyword evidence="7" id="KW-0132">Cell division</keyword>
<keyword evidence="14" id="KW-0539">Nucleus</keyword>
<dbReference type="InterPro" id="IPR013960">
    <property type="entry name" value="DASH_Duo1"/>
</dbReference>
<evidence type="ECO:0000256" key="16">
    <source>
        <dbReference type="ARBA" id="ARBA00023328"/>
    </source>
</evidence>
<evidence type="ECO:0000313" key="21">
    <source>
        <dbReference type="Proteomes" id="UP000268162"/>
    </source>
</evidence>
<dbReference type="GO" id="GO:0042729">
    <property type="term" value="C:DASH complex"/>
    <property type="evidence" value="ECO:0007669"/>
    <property type="project" value="InterPro"/>
</dbReference>